<dbReference type="GO" id="GO:0005384">
    <property type="term" value="F:manganese ion transmembrane transporter activity"/>
    <property type="evidence" value="ECO:0007669"/>
    <property type="project" value="InterPro"/>
</dbReference>
<accession>A0A1F5NZ63</accession>
<sequence>MSKHVYLRNFIFGVEDSLVSTVGLLSGVAIAGVASRTILLTGVVLIFVEAFSMAVGSFLSEHSVDTYLKQGETEFRLPMIGGVIMFFSYFVSGFIPLGPYLLTEPQTAFWWSIGLSLAALIVLGMIGGRLSSTKLFRGGFRMALVGGIAIALGVIVGKLIGH</sequence>
<dbReference type="Proteomes" id="UP000176339">
    <property type="component" value="Unassembled WGS sequence"/>
</dbReference>
<evidence type="ECO:0000256" key="2">
    <source>
        <dbReference type="ARBA" id="ARBA00022692"/>
    </source>
</evidence>
<dbReference type="InterPro" id="IPR008217">
    <property type="entry name" value="Ccc1_fam"/>
</dbReference>
<comment type="subcellular location">
    <subcellularLocation>
        <location evidence="1">Endomembrane system</location>
        <topology evidence="1">Multi-pass membrane protein</topology>
    </subcellularLocation>
</comment>
<dbReference type="CDD" id="cd01059">
    <property type="entry name" value="CCC1_like"/>
    <property type="match status" value="1"/>
</dbReference>
<evidence type="ECO:0000313" key="6">
    <source>
        <dbReference type="EMBL" id="OGE82935.1"/>
    </source>
</evidence>
<gene>
    <name evidence="6" type="ORF">A2846_02120</name>
</gene>
<keyword evidence="3 5" id="KW-1133">Transmembrane helix</keyword>
<feature type="transmembrane region" description="Helical" evidence="5">
    <location>
        <begin position="108"/>
        <end position="128"/>
    </location>
</feature>
<evidence type="ECO:0000256" key="1">
    <source>
        <dbReference type="ARBA" id="ARBA00004127"/>
    </source>
</evidence>
<evidence type="ECO:0000313" key="7">
    <source>
        <dbReference type="Proteomes" id="UP000176339"/>
    </source>
</evidence>
<evidence type="ECO:0008006" key="8">
    <source>
        <dbReference type="Google" id="ProtNLM"/>
    </source>
</evidence>
<feature type="transmembrane region" description="Helical" evidence="5">
    <location>
        <begin position="140"/>
        <end position="160"/>
    </location>
</feature>
<protein>
    <recommendedName>
        <fullName evidence="8">VIT family protein</fullName>
    </recommendedName>
</protein>
<dbReference type="PANTHER" id="PTHR31851">
    <property type="entry name" value="FE(2+)/MN(2+) TRANSPORTER PCL1"/>
    <property type="match status" value="1"/>
</dbReference>
<organism evidence="6 7">
    <name type="scientific">Candidatus Doudnabacteria bacterium RIFCSPHIGHO2_01_FULL_49_9</name>
    <dbReference type="NCBI Taxonomy" id="1817827"/>
    <lineage>
        <taxon>Bacteria</taxon>
        <taxon>Candidatus Doudnaibacteriota</taxon>
    </lineage>
</organism>
<name>A0A1F5NZ63_9BACT</name>
<comment type="caution">
    <text evidence="6">The sequence shown here is derived from an EMBL/GenBank/DDBJ whole genome shotgun (WGS) entry which is preliminary data.</text>
</comment>
<evidence type="ECO:0000256" key="5">
    <source>
        <dbReference type="SAM" id="Phobius"/>
    </source>
</evidence>
<dbReference type="AlphaFoldDB" id="A0A1F5NZ63"/>
<keyword evidence="2 5" id="KW-0812">Transmembrane</keyword>
<dbReference type="Pfam" id="PF01988">
    <property type="entry name" value="VIT1"/>
    <property type="match status" value="2"/>
</dbReference>
<reference evidence="6 7" key="1">
    <citation type="journal article" date="2016" name="Nat. Commun.">
        <title>Thousands of microbial genomes shed light on interconnected biogeochemical processes in an aquifer system.</title>
        <authorList>
            <person name="Anantharaman K."/>
            <person name="Brown C.T."/>
            <person name="Hug L.A."/>
            <person name="Sharon I."/>
            <person name="Castelle C.J."/>
            <person name="Probst A.J."/>
            <person name="Thomas B.C."/>
            <person name="Singh A."/>
            <person name="Wilkins M.J."/>
            <person name="Karaoz U."/>
            <person name="Brodie E.L."/>
            <person name="Williams K.H."/>
            <person name="Hubbard S.S."/>
            <person name="Banfield J.F."/>
        </authorList>
    </citation>
    <scope>NUCLEOTIDE SEQUENCE [LARGE SCALE GENOMIC DNA]</scope>
</reference>
<feature type="transmembrane region" description="Helical" evidence="5">
    <location>
        <begin position="80"/>
        <end position="102"/>
    </location>
</feature>
<dbReference type="GO" id="GO:0012505">
    <property type="term" value="C:endomembrane system"/>
    <property type="evidence" value="ECO:0007669"/>
    <property type="project" value="UniProtKB-SubCell"/>
</dbReference>
<dbReference type="EMBL" id="MFEN01000058">
    <property type="protein sequence ID" value="OGE82935.1"/>
    <property type="molecule type" value="Genomic_DNA"/>
</dbReference>
<dbReference type="GO" id="GO:0030026">
    <property type="term" value="P:intracellular manganese ion homeostasis"/>
    <property type="evidence" value="ECO:0007669"/>
    <property type="project" value="InterPro"/>
</dbReference>
<keyword evidence="4 5" id="KW-0472">Membrane</keyword>
<evidence type="ECO:0000256" key="3">
    <source>
        <dbReference type="ARBA" id="ARBA00022989"/>
    </source>
</evidence>
<feature type="transmembrane region" description="Helical" evidence="5">
    <location>
        <begin position="38"/>
        <end position="59"/>
    </location>
</feature>
<proteinExistence type="predicted"/>
<evidence type="ECO:0000256" key="4">
    <source>
        <dbReference type="ARBA" id="ARBA00023136"/>
    </source>
</evidence>